<evidence type="ECO:0000259" key="2">
    <source>
        <dbReference type="SMART" id="SM00382"/>
    </source>
</evidence>
<dbReference type="InterPro" id="IPR027417">
    <property type="entry name" value="P-loop_NTPase"/>
</dbReference>
<keyword evidence="1" id="KW-0175">Coiled coil</keyword>
<evidence type="ECO:0000256" key="1">
    <source>
        <dbReference type="SAM" id="Coils"/>
    </source>
</evidence>
<dbReference type="CDD" id="cd00009">
    <property type="entry name" value="AAA"/>
    <property type="match status" value="1"/>
</dbReference>
<organism evidence="3 4">
    <name type="scientific">Brachyspira hampsonii</name>
    <dbReference type="NCBI Taxonomy" id="1287055"/>
    <lineage>
        <taxon>Bacteria</taxon>
        <taxon>Pseudomonadati</taxon>
        <taxon>Spirochaetota</taxon>
        <taxon>Spirochaetia</taxon>
        <taxon>Brachyspirales</taxon>
        <taxon>Brachyspiraceae</taxon>
        <taxon>Brachyspira</taxon>
    </lineage>
</organism>
<dbReference type="RefSeq" id="WP_069731891.1">
    <property type="nucleotide sequence ID" value="NZ_CP019914.1"/>
</dbReference>
<accession>A0AAC9TUS7</accession>
<keyword evidence="4" id="KW-1185">Reference proteome</keyword>
<feature type="coiled-coil region" evidence="1">
    <location>
        <begin position="303"/>
        <end position="330"/>
    </location>
</feature>
<evidence type="ECO:0000313" key="3">
    <source>
        <dbReference type="EMBL" id="ASJ22263.1"/>
    </source>
</evidence>
<dbReference type="Pfam" id="PF20030">
    <property type="entry name" value="bpMoxR"/>
    <property type="match status" value="1"/>
</dbReference>
<feature type="domain" description="AAA+ ATPase" evidence="2">
    <location>
        <begin position="35"/>
        <end position="177"/>
    </location>
</feature>
<sequence length="575" mass="65703">MKLNKEKINYILKKLSEGLYEKDEVIALTFLCALAGKSVFLYGPPGTAKSLIVRRIASAFKDSKYFGQLMNRFTTPEDVFGPVSLSKLKEDKFERQTEGYLPKADFVFLDEIWKSSPAILNTLLTIINEKVYRNGSAEEKVPLKALVSASNETPPKGQGLEAMYDRFIMRLFVDTAKDVDNFVKLISDKDVSFDACLKEEEKISTKDWLKFNKDIDNVSVSDEAINIICYIKNEIDEYNKGNNEAIYISDRRWKNIVYILKAAAFFSDRNTVMPIDCFLITHCIWTLEENIEAVKKMVLKSIKNFSSSNINNFNKEIEDMKNKYQISSNNISNNSNDDNSEFETVLINGEKFVELPVKFRLSNKPSSSYKNLYVPLNKLNIGSNSSFKACNSSGKKILFTECYYLNSDKKLKIKNIFLAQQNNFKSVNMGSSFGYALNAVSEAVSAMSNNLNNSFNNLPKNIITDFIKIKDENGNEADETICSLPIKNKNFANYTSNNFASVNNPKFKKECSKLIDNINNFVNDYENYLKNNINNIYSVFLSDENNFLMAEIYNENISELKSRVIELEKIRESLK</sequence>
<name>A0AAC9TUS7_9SPIR</name>
<dbReference type="AlphaFoldDB" id="A0AAC9TUS7"/>
<dbReference type="Pfam" id="PF17868">
    <property type="entry name" value="AAA_lid_8"/>
    <property type="match status" value="1"/>
</dbReference>
<dbReference type="InterPro" id="IPR041538">
    <property type="entry name" value="RavA-like_AAA_lid"/>
</dbReference>
<reference evidence="3 4" key="1">
    <citation type="submission" date="2017-02" db="EMBL/GenBank/DDBJ databases">
        <title>Complete genome sequence of Brachyspira hampsonii genomovar I strain NSH-16 (ATCC BAA-2463).</title>
        <authorList>
            <person name="Mirajkar N.S."/>
            <person name="Gebhart C.J."/>
        </authorList>
    </citation>
    <scope>NUCLEOTIDE SEQUENCE [LARGE SCALE GENOMIC DNA]</scope>
    <source>
        <strain evidence="3 4">NSH-16</strain>
    </source>
</reference>
<proteinExistence type="predicted"/>
<dbReference type="InterPro" id="IPR050513">
    <property type="entry name" value="RavA_ATPases"/>
</dbReference>
<dbReference type="SMART" id="SM00382">
    <property type="entry name" value="AAA"/>
    <property type="match status" value="1"/>
</dbReference>
<evidence type="ECO:0000313" key="4">
    <source>
        <dbReference type="Proteomes" id="UP000264880"/>
    </source>
</evidence>
<dbReference type="InterPro" id="IPR003593">
    <property type="entry name" value="AAA+_ATPase"/>
</dbReference>
<gene>
    <name evidence="3" type="ORF">BHAMNSH16_11695</name>
</gene>
<dbReference type="Gene3D" id="3.40.50.300">
    <property type="entry name" value="P-loop containing nucleotide triphosphate hydrolases"/>
    <property type="match status" value="1"/>
</dbReference>
<dbReference type="SUPFAM" id="SSF52540">
    <property type="entry name" value="P-loop containing nucleoside triphosphate hydrolases"/>
    <property type="match status" value="1"/>
</dbReference>
<dbReference type="PANTHER" id="PTHR32204:SF0">
    <property type="entry name" value="ATPASE RAVA"/>
    <property type="match status" value="1"/>
</dbReference>
<dbReference type="Proteomes" id="UP000264880">
    <property type="component" value="Chromosome"/>
</dbReference>
<dbReference type="InterPro" id="IPR045427">
    <property type="entry name" value="MoxR"/>
</dbReference>
<dbReference type="KEGG" id="bhp:BHAMNSH16_11695"/>
<protein>
    <submittedName>
        <fullName evidence="3">ATPase</fullName>
    </submittedName>
</protein>
<dbReference type="EMBL" id="CP019914">
    <property type="protein sequence ID" value="ASJ22263.1"/>
    <property type="molecule type" value="Genomic_DNA"/>
</dbReference>
<dbReference type="PANTHER" id="PTHR32204">
    <property type="entry name" value="ATPASE RAVA"/>
    <property type="match status" value="1"/>
</dbReference>